<keyword evidence="4" id="KW-1133">Transmembrane helix</keyword>
<accession>A0ABS1T5Q9</accession>
<keyword evidence="8" id="KW-1185">Reference proteome</keyword>
<feature type="domain" description="Methyl-accepting transducer" evidence="6">
    <location>
        <begin position="200"/>
        <end position="457"/>
    </location>
</feature>
<dbReference type="PANTHER" id="PTHR32089">
    <property type="entry name" value="METHYL-ACCEPTING CHEMOTAXIS PROTEIN MCPB"/>
    <property type="match status" value="1"/>
</dbReference>
<protein>
    <recommendedName>
        <fullName evidence="6">Methyl-accepting transducer domain-containing protein</fullName>
    </recommendedName>
</protein>
<keyword evidence="5" id="KW-0732">Signal</keyword>
<keyword evidence="1 2" id="KW-0807">Transducer</keyword>
<evidence type="ECO:0000256" key="3">
    <source>
        <dbReference type="SAM" id="Coils"/>
    </source>
</evidence>
<feature type="transmembrane region" description="Helical" evidence="4">
    <location>
        <begin position="134"/>
        <end position="155"/>
    </location>
</feature>
<dbReference type="InterPro" id="IPR004089">
    <property type="entry name" value="MCPsignal_dom"/>
</dbReference>
<keyword evidence="4" id="KW-0812">Transmembrane</keyword>
<keyword evidence="3" id="KW-0175">Coiled coil</keyword>
<evidence type="ECO:0000259" key="6">
    <source>
        <dbReference type="PROSITE" id="PS50111"/>
    </source>
</evidence>
<evidence type="ECO:0000256" key="1">
    <source>
        <dbReference type="ARBA" id="ARBA00023224"/>
    </source>
</evidence>
<dbReference type="Proteomes" id="UP000632377">
    <property type="component" value="Unassembled WGS sequence"/>
</dbReference>
<evidence type="ECO:0000313" key="7">
    <source>
        <dbReference type="EMBL" id="MBL4934660.1"/>
    </source>
</evidence>
<dbReference type="Gene3D" id="1.10.287.950">
    <property type="entry name" value="Methyl-accepting chemotaxis protein"/>
    <property type="match status" value="1"/>
</dbReference>
<keyword evidence="4" id="KW-0472">Membrane</keyword>
<feature type="coiled-coil region" evidence="3">
    <location>
        <begin position="355"/>
        <end position="382"/>
    </location>
</feature>
<feature type="transmembrane region" description="Helical" evidence="4">
    <location>
        <begin position="37"/>
        <end position="55"/>
    </location>
</feature>
<feature type="transmembrane region" description="Helical" evidence="4">
    <location>
        <begin position="96"/>
        <end position="122"/>
    </location>
</feature>
<proteinExistence type="predicted"/>
<dbReference type="Pfam" id="PF00015">
    <property type="entry name" value="MCPsignal"/>
    <property type="match status" value="1"/>
</dbReference>
<evidence type="ECO:0000256" key="4">
    <source>
        <dbReference type="SAM" id="Phobius"/>
    </source>
</evidence>
<feature type="signal peptide" evidence="5">
    <location>
        <begin position="1"/>
        <end position="27"/>
    </location>
</feature>
<dbReference type="PANTHER" id="PTHR32089:SF112">
    <property type="entry name" value="LYSOZYME-LIKE PROTEIN-RELATED"/>
    <property type="match status" value="1"/>
</dbReference>
<dbReference type="SUPFAM" id="SSF58104">
    <property type="entry name" value="Methyl-accepting chemotaxis protein (MCP) signaling domain"/>
    <property type="match status" value="1"/>
</dbReference>
<feature type="transmembrane region" description="Helical" evidence="4">
    <location>
        <begin position="67"/>
        <end position="84"/>
    </location>
</feature>
<dbReference type="PROSITE" id="PS50111">
    <property type="entry name" value="CHEMOTAXIS_TRANSDUC_2"/>
    <property type="match status" value="1"/>
</dbReference>
<sequence length="484" mass="52705">MNQNFIKSANRNLLVLCSVLCAFSAFTAFTVKNVPYIVYIFIAISVVTLIFSIIQYKKNPYDTKIKYFLAATFMATNFFTTISTEDSLAFTFAFPLLVMFGIYGEIKLTTFTVAVVLASNSINVINGKLHDSQLVVTIVVVLITSIVQYINTYIIGRSNKENSDYISKIKANEESSRKLLEALVKTAEELAGSAVILNEATKEVAVSSEEVSNVIEEIAKGASVQAEDTESGARDSEEIAKDIEVMVQSSAELRTVTDKTEELKNKGVNILSDLMHNTNESNEAIKSLENIIENTNVSAGEINAASNVIVSIAEQTNLLALNAAIEAARAGESGKGFAVVADEIRKLAEQSSLSSKKINEIIEELQNNMKSAFNSMENTTRIIESQTDSIQSTQSIFDSLAMAVEDIRIKVGDLNKSGEVMNKKKDNIINILQSLSASAQESAASTEQVAASVEQQTSSMNNISSINNNLLNLAEKLKDMAKNL</sequence>
<feature type="chain" id="PRO_5046424214" description="Methyl-accepting transducer domain-containing protein" evidence="5">
    <location>
        <begin position="28"/>
        <end position="484"/>
    </location>
</feature>
<evidence type="ECO:0000313" key="8">
    <source>
        <dbReference type="Proteomes" id="UP000632377"/>
    </source>
</evidence>
<dbReference type="SMART" id="SM00283">
    <property type="entry name" value="MA"/>
    <property type="match status" value="1"/>
</dbReference>
<comment type="caution">
    <text evidence="7">The sequence shown here is derived from an EMBL/GenBank/DDBJ whole genome shotgun (WGS) entry which is preliminary data.</text>
</comment>
<organism evidence="7 8">
    <name type="scientific">Clostridium rhizosphaerae</name>
    <dbReference type="NCBI Taxonomy" id="2803861"/>
    <lineage>
        <taxon>Bacteria</taxon>
        <taxon>Bacillati</taxon>
        <taxon>Bacillota</taxon>
        <taxon>Clostridia</taxon>
        <taxon>Eubacteriales</taxon>
        <taxon>Clostridiaceae</taxon>
        <taxon>Clostridium</taxon>
    </lineage>
</organism>
<evidence type="ECO:0000256" key="2">
    <source>
        <dbReference type="PROSITE-ProRule" id="PRU00284"/>
    </source>
</evidence>
<dbReference type="EMBL" id="JAESWC010000001">
    <property type="protein sequence ID" value="MBL4934660.1"/>
    <property type="molecule type" value="Genomic_DNA"/>
</dbReference>
<reference evidence="7 8" key="1">
    <citation type="submission" date="2021-01" db="EMBL/GenBank/DDBJ databases">
        <title>Genome public.</title>
        <authorList>
            <person name="Liu C."/>
            <person name="Sun Q."/>
        </authorList>
    </citation>
    <scope>NUCLEOTIDE SEQUENCE [LARGE SCALE GENOMIC DNA]</scope>
    <source>
        <strain evidence="7 8">YIM B02515</strain>
    </source>
</reference>
<gene>
    <name evidence="7" type="ORF">JK636_02690</name>
</gene>
<name>A0ABS1T5Q9_9CLOT</name>
<evidence type="ECO:0000256" key="5">
    <source>
        <dbReference type="SAM" id="SignalP"/>
    </source>
</evidence>
<dbReference type="RefSeq" id="WP_202747285.1">
    <property type="nucleotide sequence ID" value="NZ_JAESWC010000001.1"/>
</dbReference>